<dbReference type="PRINTS" id="PR00069">
    <property type="entry name" value="ALDKETRDTASE"/>
</dbReference>
<dbReference type="PANTHER" id="PTHR43312">
    <property type="entry name" value="D-THREO-ALDOSE 1-DEHYDROGENASE"/>
    <property type="match status" value="1"/>
</dbReference>
<dbReference type="Pfam" id="PF00248">
    <property type="entry name" value="Aldo_ket_red"/>
    <property type="match status" value="1"/>
</dbReference>
<sequence length="303" mass="34112">MKKNRLGKSDLYVSEVGLGAMSLPENEKDVTYLVDKALDQGINFIDTADLYYFGRNETTIGKALKGKRDQVILATKVGNHWEEGKEDWFWDPSKAYIKDAVKQSLRRLNVDYIDLYQLHGGTLDDPIDETIEAFEELKAEGVIRYYGISSIRPNVIREYIKKSSIVSVMMQYSILDRRPEETVLDLLHDHQISVIARGPVAKGLLSDHGLTKVSDQGYLDYSKEDLATIITQLKKDVAKERSLSELAIRYVLTHPAVAVAIPGASKESQLLANIHASEFPPLTSEEIKAIQQMTKANVYTAHR</sequence>
<dbReference type="InterPro" id="IPR036812">
    <property type="entry name" value="NAD(P)_OxRdtase_dom_sf"/>
</dbReference>
<dbReference type="AlphaFoldDB" id="A0A6N8CPX1"/>
<dbReference type="InterPro" id="IPR023210">
    <property type="entry name" value="NADP_OxRdtase_dom"/>
</dbReference>
<evidence type="ECO:0000313" key="2">
    <source>
        <dbReference type="EMBL" id="MTT31207.1"/>
    </source>
</evidence>
<evidence type="ECO:0000313" key="3">
    <source>
        <dbReference type="Proteomes" id="UP000440978"/>
    </source>
</evidence>
<keyword evidence="3" id="KW-1185">Reference proteome</keyword>
<dbReference type="EMBL" id="WNHB01000005">
    <property type="protein sequence ID" value="MTT31207.1"/>
    <property type="molecule type" value="Genomic_DNA"/>
</dbReference>
<organism evidence="2 3">
    <name type="scientific">Terrilactibacillus tamarindi</name>
    <dbReference type="NCBI Taxonomy" id="2599694"/>
    <lineage>
        <taxon>Bacteria</taxon>
        <taxon>Bacillati</taxon>
        <taxon>Bacillota</taxon>
        <taxon>Bacilli</taxon>
        <taxon>Bacillales</taxon>
        <taxon>Bacillaceae</taxon>
        <taxon>Terrilactibacillus</taxon>
    </lineage>
</organism>
<dbReference type="PANTHER" id="PTHR43312:SF1">
    <property type="entry name" value="NADP-DEPENDENT OXIDOREDUCTASE DOMAIN-CONTAINING PROTEIN"/>
    <property type="match status" value="1"/>
</dbReference>
<comment type="caution">
    <text evidence="2">The sequence shown here is derived from an EMBL/GenBank/DDBJ whole genome shotgun (WGS) entry which is preliminary data.</text>
</comment>
<proteinExistence type="predicted"/>
<dbReference type="RefSeq" id="WP_155217118.1">
    <property type="nucleotide sequence ID" value="NZ_WNHB01000005.1"/>
</dbReference>
<reference evidence="2 3" key="1">
    <citation type="submission" date="2019-11" db="EMBL/GenBank/DDBJ databases">
        <title>Terrilactibacillus tamarindus sp. nov. BCM23-1 isolated from bark of Tamarindus indica.</title>
        <authorList>
            <person name="Kingkaew E."/>
            <person name="Tanasupawat S."/>
        </authorList>
    </citation>
    <scope>NUCLEOTIDE SEQUENCE [LARGE SCALE GENOMIC DNA]</scope>
    <source>
        <strain evidence="2 3">BCM23-1</strain>
    </source>
</reference>
<protein>
    <submittedName>
        <fullName evidence="2">Aldo/keto reductase</fullName>
    </submittedName>
</protein>
<dbReference type="Gene3D" id="3.20.20.100">
    <property type="entry name" value="NADP-dependent oxidoreductase domain"/>
    <property type="match status" value="1"/>
</dbReference>
<evidence type="ECO:0000259" key="1">
    <source>
        <dbReference type="Pfam" id="PF00248"/>
    </source>
</evidence>
<gene>
    <name evidence="2" type="ORF">GMB86_04150</name>
</gene>
<feature type="domain" description="NADP-dependent oxidoreductase" evidence="1">
    <location>
        <begin position="16"/>
        <end position="293"/>
    </location>
</feature>
<dbReference type="InterPro" id="IPR053135">
    <property type="entry name" value="AKR2_Oxidoreductase"/>
</dbReference>
<name>A0A6N8CPX1_9BACI</name>
<dbReference type="Proteomes" id="UP000440978">
    <property type="component" value="Unassembled WGS sequence"/>
</dbReference>
<dbReference type="CDD" id="cd19086">
    <property type="entry name" value="AKR_AKR11C1"/>
    <property type="match status" value="1"/>
</dbReference>
<dbReference type="OrthoDB" id="9773828at2"/>
<dbReference type="SUPFAM" id="SSF51430">
    <property type="entry name" value="NAD(P)-linked oxidoreductase"/>
    <property type="match status" value="1"/>
</dbReference>
<accession>A0A6N8CPX1</accession>
<dbReference type="GO" id="GO:0016491">
    <property type="term" value="F:oxidoreductase activity"/>
    <property type="evidence" value="ECO:0007669"/>
    <property type="project" value="InterPro"/>
</dbReference>
<dbReference type="InterPro" id="IPR020471">
    <property type="entry name" value="AKR"/>
</dbReference>